<feature type="region of interest" description="Disordered" evidence="1">
    <location>
        <begin position="60"/>
        <end position="112"/>
    </location>
</feature>
<evidence type="ECO:0000313" key="4">
    <source>
        <dbReference type="EMBL" id="XCO76612.1"/>
    </source>
</evidence>
<dbReference type="SUPFAM" id="SSF47473">
    <property type="entry name" value="EF-hand"/>
    <property type="match status" value="1"/>
</dbReference>
<dbReference type="AlphaFoldDB" id="A0AAU8MZF7"/>
<feature type="domain" description="EF-hand" evidence="3">
    <location>
        <begin position="82"/>
        <end position="112"/>
    </location>
</feature>
<dbReference type="RefSeq" id="WP_363799898.1">
    <property type="nucleotide sequence ID" value="NZ_CP159925.1"/>
</dbReference>
<dbReference type="PROSITE" id="PS50222">
    <property type="entry name" value="EF_HAND_2"/>
    <property type="match status" value="2"/>
</dbReference>
<feature type="signal peptide" evidence="2">
    <location>
        <begin position="1"/>
        <end position="18"/>
    </location>
</feature>
<keyword evidence="2" id="KW-0732">Signal</keyword>
<feature type="chain" id="PRO_5043347327" description="EF-hand domain-containing protein" evidence="2">
    <location>
        <begin position="19"/>
        <end position="112"/>
    </location>
</feature>
<evidence type="ECO:0000256" key="1">
    <source>
        <dbReference type="SAM" id="MobiDB-lite"/>
    </source>
</evidence>
<accession>A0AAU8MZF7</accession>
<evidence type="ECO:0000256" key="2">
    <source>
        <dbReference type="SAM" id="SignalP"/>
    </source>
</evidence>
<dbReference type="GO" id="GO:0005509">
    <property type="term" value="F:calcium ion binding"/>
    <property type="evidence" value="ECO:0007669"/>
    <property type="project" value="InterPro"/>
</dbReference>
<reference evidence="4" key="1">
    <citation type="submission" date="2024-06" db="EMBL/GenBank/DDBJ databases">
        <authorList>
            <person name="Li S."/>
        </authorList>
    </citation>
    <scope>NUCLEOTIDE SEQUENCE</scope>
    <source>
        <strain evidence="4">SR10</strain>
    </source>
</reference>
<name>A0AAU8MZF7_9GAMM</name>
<protein>
    <recommendedName>
        <fullName evidence="3">EF-hand domain-containing protein</fullName>
    </recommendedName>
</protein>
<sequence length="112" mass="12201">MSRRLLAIALCLPALASAQVASTGDYLSRMDGDGDGKISLPEYQDWLSYAFDAMDANRDGVLDASEQPARAHGAGPSVTREQHRRTLAERFAKQDRNRDGSLDARELAAPPQ</sequence>
<dbReference type="EMBL" id="CP159925">
    <property type="protein sequence ID" value="XCO76612.1"/>
    <property type="molecule type" value="Genomic_DNA"/>
</dbReference>
<dbReference type="InterPro" id="IPR011992">
    <property type="entry name" value="EF-hand-dom_pair"/>
</dbReference>
<feature type="domain" description="EF-hand" evidence="3">
    <location>
        <begin position="18"/>
        <end position="53"/>
    </location>
</feature>
<feature type="compositionally biased region" description="Basic and acidic residues" evidence="1">
    <location>
        <begin position="80"/>
        <end position="106"/>
    </location>
</feature>
<dbReference type="PROSITE" id="PS00018">
    <property type="entry name" value="EF_HAND_1"/>
    <property type="match status" value="2"/>
</dbReference>
<dbReference type="Pfam" id="PF13202">
    <property type="entry name" value="EF-hand_5"/>
    <property type="match status" value="3"/>
</dbReference>
<dbReference type="InterPro" id="IPR002048">
    <property type="entry name" value="EF_hand_dom"/>
</dbReference>
<evidence type="ECO:0000259" key="3">
    <source>
        <dbReference type="PROSITE" id="PS50222"/>
    </source>
</evidence>
<organism evidence="4">
    <name type="scientific">Lysobacter firmicutimachus</name>
    <dbReference type="NCBI Taxonomy" id="1792846"/>
    <lineage>
        <taxon>Bacteria</taxon>
        <taxon>Pseudomonadati</taxon>
        <taxon>Pseudomonadota</taxon>
        <taxon>Gammaproteobacteria</taxon>
        <taxon>Lysobacterales</taxon>
        <taxon>Lysobacteraceae</taxon>
        <taxon>Lysobacter</taxon>
    </lineage>
</organism>
<dbReference type="Gene3D" id="1.10.238.10">
    <property type="entry name" value="EF-hand"/>
    <property type="match status" value="1"/>
</dbReference>
<dbReference type="InterPro" id="IPR018247">
    <property type="entry name" value="EF_Hand_1_Ca_BS"/>
</dbReference>
<proteinExistence type="predicted"/>
<gene>
    <name evidence="4" type="ORF">ABU614_07480</name>
</gene>